<dbReference type="RefSeq" id="WP_188673521.1">
    <property type="nucleotide sequence ID" value="NZ_BMJH01000002.1"/>
</dbReference>
<sequence length="82" mass="8846">MSATESDADNTAPAPFLVVERGNPNPEELAAVVAVLASAAAANAHQTPYDPRPRELWGKLGENLRVNPPLPPRAYVNGRMWQ</sequence>
<protein>
    <recommendedName>
        <fullName evidence="4">Acyl-CoA carboxylase subunit epsilon</fullName>
    </recommendedName>
</protein>
<keyword evidence="3" id="KW-1185">Reference proteome</keyword>
<evidence type="ECO:0008006" key="4">
    <source>
        <dbReference type="Google" id="ProtNLM"/>
    </source>
</evidence>
<dbReference type="GO" id="GO:0004658">
    <property type="term" value="F:propionyl-CoA carboxylase activity"/>
    <property type="evidence" value="ECO:0007669"/>
    <property type="project" value="InterPro"/>
</dbReference>
<evidence type="ECO:0000313" key="2">
    <source>
        <dbReference type="EMBL" id="GGC66095.1"/>
    </source>
</evidence>
<reference evidence="2" key="1">
    <citation type="journal article" date="2014" name="Int. J. Syst. Evol. Microbiol.">
        <title>Complete genome sequence of Corynebacterium casei LMG S-19264T (=DSM 44701T), isolated from a smear-ripened cheese.</title>
        <authorList>
            <consortium name="US DOE Joint Genome Institute (JGI-PGF)"/>
            <person name="Walter F."/>
            <person name="Albersmeier A."/>
            <person name="Kalinowski J."/>
            <person name="Ruckert C."/>
        </authorList>
    </citation>
    <scope>NUCLEOTIDE SEQUENCE</scope>
    <source>
        <strain evidence="2">CGMCC 1.15478</strain>
    </source>
</reference>
<dbReference type="GO" id="GO:0003989">
    <property type="term" value="F:acetyl-CoA carboxylase activity"/>
    <property type="evidence" value="ECO:0007669"/>
    <property type="project" value="InterPro"/>
</dbReference>
<dbReference type="InterPro" id="IPR032716">
    <property type="entry name" value="ACC_epsilon"/>
</dbReference>
<dbReference type="EMBL" id="BMJH01000002">
    <property type="protein sequence ID" value="GGC66095.1"/>
    <property type="molecule type" value="Genomic_DNA"/>
</dbReference>
<proteinExistence type="predicted"/>
<gene>
    <name evidence="2" type="ORF">GCM10011410_18300</name>
</gene>
<evidence type="ECO:0000256" key="1">
    <source>
        <dbReference type="SAM" id="MobiDB-lite"/>
    </source>
</evidence>
<dbReference type="Proteomes" id="UP000641514">
    <property type="component" value="Unassembled WGS sequence"/>
</dbReference>
<feature type="region of interest" description="Disordered" evidence="1">
    <location>
        <begin position="1"/>
        <end position="21"/>
    </location>
</feature>
<comment type="caution">
    <text evidence="2">The sequence shown here is derived from an EMBL/GenBank/DDBJ whole genome shotgun (WGS) entry which is preliminary data.</text>
</comment>
<evidence type="ECO:0000313" key="3">
    <source>
        <dbReference type="Proteomes" id="UP000641514"/>
    </source>
</evidence>
<dbReference type="Pfam" id="PF13822">
    <property type="entry name" value="ACC_epsilon"/>
    <property type="match status" value="1"/>
</dbReference>
<dbReference type="AlphaFoldDB" id="A0A916UAT7"/>
<organism evidence="2 3">
    <name type="scientific">Hoyosella rhizosphaerae</name>
    <dbReference type="NCBI Taxonomy" id="1755582"/>
    <lineage>
        <taxon>Bacteria</taxon>
        <taxon>Bacillati</taxon>
        <taxon>Actinomycetota</taxon>
        <taxon>Actinomycetes</taxon>
        <taxon>Mycobacteriales</taxon>
        <taxon>Hoyosellaceae</taxon>
        <taxon>Hoyosella</taxon>
    </lineage>
</organism>
<name>A0A916UAT7_9ACTN</name>
<accession>A0A916UAT7</accession>
<reference evidence="2" key="2">
    <citation type="submission" date="2020-09" db="EMBL/GenBank/DDBJ databases">
        <authorList>
            <person name="Sun Q."/>
            <person name="Zhou Y."/>
        </authorList>
    </citation>
    <scope>NUCLEOTIDE SEQUENCE</scope>
    <source>
        <strain evidence="2">CGMCC 1.15478</strain>
    </source>
</reference>